<accession>A0AAW4PV74</accession>
<reference evidence="3 4" key="1">
    <citation type="submission" date="2021-06" db="EMBL/GenBank/DDBJ databases">
        <title>Halomicroarcula sp. a new haloarchaeum isolated from saline soil.</title>
        <authorList>
            <person name="Duran-Viseras A."/>
            <person name="Sanchez-Porro C."/>
            <person name="Ventosa A."/>
        </authorList>
    </citation>
    <scope>NUCLEOTIDE SEQUENCE [LARGE SCALE GENOMIC DNA]</scope>
    <source>
        <strain evidence="3 4">F13</strain>
    </source>
</reference>
<gene>
    <name evidence="3" type="ORF">EGH21_13485</name>
</gene>
<dbReference type="Pfam" id="PF26436">
    <property type="entry name" value="DUF8119"/>
    <property type="match status" value="1"/>
</dbReference>
<evidence type="ECO:0000256" key="1">
    <source>
        <dbReference type="SAM" id="Phobius"/>
    </source>
</evidence>
<proteinExistence type="predicted"/>
<keyword evidence="1" id="KW-0472">Membrane</keyword>
<keyword evidence="1" id="KW-1133">Transmembrane helix</keyword>
<comment type="caution">
    <text evidence="3">The sequence shown here is derived from an EMBL/GenBank/DDBJ whole genome shotgun (WGS) entry which is preliminary data.</text>
</comment>
<feature type="transmembrane region" description="Helical" evidence="1">
    <location>
        <begin position="49"/>
        <end position="69"/>
    </location>
</feature>
<organism evidence="3 4">
    <name type="scientific">Haloarcula rubra</name>
    <dbReference type="NCBI Taxonomy" id="2487747"/>
    <lineage>
        <taxon>Archaea</taxon>
        <taxon>Methanobacteriati</taxon>
        <taxon>Methanobacteriota</taxon>
        <taxon>Stenosarchaea group</taxon>
        <taxon>Halobacteria</taxon>
        <taxon>Halobacteriales</taxon>
        <taxon>Haloarculaceae</taxon>
        <taxon>Haloarcula</taxon>
    </lineage>
</organism>
<evidence type="ECO:0000313" key="4">
    <source>
        <dbReference type="Proteomes" id="UP001430377"/>
    </source>
</evidence>
<dbReference type="EMBL" id="RKLR01000005">
    <property type="protein sequence ID" value="MBX0324044.1"/>
    <property type="molecule type" value="Genomic_DNA"/>
</dbReference>
<keyword evidence="1" id="KW-0812">Transmembrane</keyword>
<dbReference type="AlphaFoldDB" id="A0AAW4PV74"/>
<protein>
    <recommendedName>
        <fullName evidence="2">DUF8119 domain-containing protein</fullName>
    </recommendedName>
</protein>
<feature type="transmembrane region" description="Helical" evidence="1">
    <location>
        <begin position="21"/>
        <end position="43"/>
    </location>
</feature>
<evidence type="ECO:0000313" key="3">
    <source>
        <dbReference type="EMBL" id="MBX0324044.1"/>
    </source>
</evidence>
<sequence length="77" mass="8397">MASGKGLLETVGEHVCEHRSGMFVDLVFAIAWVTVVTLVFDLLPGGPQWLYYLTLLGGVVAYFGFFASLEAVREGDE</sequence>
<name>A0AAW4PV74_9EURY</name>
<evidence type="ECO:0000259" key="2">
    <source>
        <dbReference type="Pfam" id="PF26436"/>
    </source>
</evidence>
<feature type="domain" description="DUF8119" evidence="2">
    <location>
        <begin position="8"/>
        <end position="74"/>
    </location>
</feature>
<keyword evidence="4" id="KW-1185">Reference proteome</keyword>
<dbReference type="InterPro" id="IPR058432">
    <property type="entry name" value="DUF8119"/>
</dbReference>
<dbReference type="Proteomes" id="UP001430377">
    <property type="component" value="Unassembled WGS sequence"/>
</dbReference>